<proteinExistence type="evidence at transcript level"/>
<keyword evidence="3" id="KW-0687">Ribonucleoprotein</keyword>
<dbReference type="Pfam" id="PF00542">
    <property type="entry name" value="Ribosomal_L12"/>
    <property type="match status" value="1"/>
</dbReference>
<evidence type="ECO:0000256" key="1">
    <source>
        <dbReference type="ARBA" id="ARBA00007197"/>
    </source>
</evidence>
<comment type="similarity">
    <text evidence="1">Belongs to the bacterial ribosomal protein bL12 family.</text>
</comment>
<dbReference type="InterPro" id="IPR014719">
    <property type="entry name" value="Ribosomal_bL12_C/ClpS-like"/>
</dbReference>
<dbReference type="InterPro" id="IPR000206">
    <property type="entry name" value="Ribosomal_bL12"/>
</dbReference>
<dbReference type="EMBL" id="DQ411574">
    <property type="protein sequence ID" value="ABD74516.1"/>
    <property type="molecule type" value="mRNA"/>
</dbReference>
<evidence type="ECO:0000259" key="4">
    <source>
        <dbReference type="Pfam" id="PF00542"/>
    </source>
</evidence>
<dbReference type="GO" id="GO:0003735">
    <property type="term" value="F:structural constituent of ribosome"/>
    <property type="evidence" value="ECO:0007669"/>
    <property type="project" value="InterPro"/>
</dbReference>
<sequence>GHYGRGKLAMTKGSTLFLRRFRHLYHCGNGLLSSSSSAYKLSHDVCTSPLLHRSSLWARLQHSLASDPDQADERGPFSEKVLRLRDEIASLSDEELAAMSAGLRKVLGLPEPPPMGAMPMGGMAADWQEGGGDAGPAPAEEKAPEKTSFSVKIEKFEAASKIKVIKEVRAASDLGLKEAKEFVEKVPAVLKSGLTKEEASQLIDKLKAVGATAVME</sequence>
<accession>A5X2V5</accession>
<organism evidence="5">
    <name type="scientific">Pteris vittata</name>
    <name type="common">Chinese ladder brake</name>
    <dbReference type="NCBI Taxonomy" id="13821"/>
    <lineage>
        <taxon>Eukaryota</taxon>
        <taxon>Viridiplantae</taxon>
        <taxon>Streptophyta</taxon>
        <taxon>Embryophyta</taxon>
        <taxon>Tracheophyta</taxon>
        <taxon>Polypodiopsida</taxon>
        <taxon>Polypodiidae</taxon>
        <taxon>Polypodiales</taxon>
        <taxon>Pteridineae</taxon>
        <taxon>Pteridaceae</taxon>
        <taxon>Pteridoideae</taxon>
        <taxon>Pteris</taxon>
        <taxon>Pteris subgen. Pteris</taxon>
        <taxon>Pteris sect. Pteris</taxon>
    </lineage>
</organism>
<protein>
    <submittedName>
        <fullName evidence="5">Ribosomal protein</fullName>
    </submittedName>
</protein>
<evidence type="ECO:0000256" key="2">
    <source>
        <dbReference type="ARBA" id="ARBA00022980"/>
    </source>
</evidence>
<dbReference type="GO" id="GO:0005840">
    <property type="term" value="C:ribosome"/>
    <property type="evidence" value="ECO:0007669"/>
    <property type="project" value="UniProtKB-KW"/>
</dbReference>
<dbReference type="GO" id="GO:1990904">
    <property type="term" value="C:ribonucleoprotein complex"/>
    <property type="evidence" value="ECO:0007669"/>
    <property type="project" value="UniProtKB-KW"/>
</dbReference>
<keyword evidence="2 5" id="KW-0689">Ribosomal protein</keyword>
<dbReference type="PANTHER" id="PTHR45987">
    <property type="entry name" value="39S RIBOSOMAL PROTEIN L12"/>
    <property type="match status" value="1"/>
</dbReference>
<dbReference type="AlphaFoldDB" id="A5X2V5"/>
<dbReference type="FunFam" id="3.30.1390.10:FF:000001">
    <property type="entry name" value="50S ribosomal protein L7/L12"/>
    <property type="match status" value="1"/>
</dbReference>
<feature type="domain" description="Large ribosomal subunit protein bL12 C-terminal" evidence="4">
    <location>
        <begin position="149"/>
        <end position="213"/>
    </location>
</feature>
<dbReference type="InterPro" id="IPR013823">
    <property type="entry name" value="Ribosomal_bL12_C"/>
</dbReference>
<reference evidence="5" key="1">
    <citation type="submission" date="2006-02" db="EMBL/GenBank/DDBJ databases">
        <title>Heterologous expression of fern (Pteris vittata L.) cDNAs for ribosomal proteins in bacteria (Escherichia coli) improves bacterial tolerance to arsenic stress.</title>
        <authorList>
            <person name="Rathinasabapathi B."/>
            <person name="Wu S."/>
        </authorList>
    </citation>
    <scope>NUCLEOTIDE SEQUENCE</scope>
    <source>
        <tissue evidence="5">Frond</tissue>
    </source>
</reference>
<name>A5X2V5_PTEVI</name>
<dbReference type="SUPFAM" id="SSF54736">
    <property type="entry name" value="ClpS-like"/>
    <property type="match status" value="1"/>
</dbReference>
<dbReference type="GO" id="GO:0006412">
    <property type="term" value="P:translation"/>
    <property type="evidence" value="ECO:0007669"/>
    <property type="project" value="InterPro"/>
</dbReference>
<dbReference type="Gene3D" id="3.30.1390.10">
    <property type="match status" value="1"/>
</dbReference>
<evidence type="ECO:0000313" key="5">
    <source>
        <dbReference type="EMBL" id="ABD74516.1"/>
    </source>
</evidence>
<evidence type="ECO:0000256" key="3">
    <source>
        <dbReference type="ARBA" id="ARBA00023274"/>
    </source>
</evidence>
<dbReference type="PANTHER" id="PTHR45987:SF4">
    <property type="entry name" value="LARGE RIBOSOMAL SUBUNIT PROTEIN BL12M"/>
    <property type="match status" value="1"/>
</dbReference>
<feature type="non-terminal residue" evidence="5">
    <location>
        <position position="1"/>
    </location>
</feature>
<dbReference type="GO" id="GO:0003729">
    <property type="term" value="F:mRNA binding"/>
    <property type="evidence" value="ECO:0007669"/>
    <property type="project" value="TreeGrafter"/>
</dbReference>
<dbReference type="CDD" id="cd00387">
    <property type="entry name" value="Ribosomal_L7_L12"/>
    <property type="match status" value="1"/>
</dbReference>